<comment type="caution">
    <text evidence="3">The sequence shown here is derived from an EMBL/GenBank/DDBJ whole genome shotgun (WGS) entry which is preliminary data.</text>
</comment>
<name>A0A9P6EBX8_9AGAR</name>
<dbReference type="PANTHER" id="PTHR10039">
    <property type="entry name" value="AMELOGENIN"/>
    <property type="match status" value="1"/>
</dbReference>
<dbReference type="SUPFAM" id="SSF52540">
    <property type="entry name" value="P-loop containing nucleoside triphosphate hydrolases"/>
    <property type="match status" value="1"/>
</dbReference>
<dbReference type="Proteomes" id="UP000807306">
    <property type="component" value="Unassembled WGS sequence"/>
</dbReference>
<keyword evidence="1" id="KW-0677">Repeat</keyword>
<protein>
    <recommendedName>
        <fullName evidence="2">Nephrocystin 3-like N-terminal domain-containing protein</fullName>
    </recommendedName>
</protein>
<dbReference type="Pfam" id="PF24883">
    <property type="entry name" value="NPHP3_N"/>
    <property type="match status" value="1"/>
</dbReference>
<dbReference type="OrthoDB" id="163438at2759"/>
<dbReference type="EMBL" id="MU157869">
    <property type="protein sequence ID" value="KAF9526616.1"/>
    <property type="molecule type" value="Genomic_DNA"/>
</dbReference>
<sequence length="467" mass="52764">MMQKSCFFDNSSNVAIANSHLSISVNQSMDPSAALRFLYEAMAKYAGSGHQDPSTCLEGTRTTALEEIHEWKRKSRQDQGSKLMWLTGSAGSGKTAIAQTVCERCRKEGLFVVDCSFFRSTNRTNPKYLFLTIAYQLAVANALLRASIEAAAQTNPAVVDAALDVQLKRLILDPITKAGSQLPTVFVILDGLDECNAEPQQIQIIHLIQTVIQDEAFPIRFLIASRPEIWIRNAFSSAFLPPMSTVTLNRDVETNDDIRFFYETEFSKIREHPEHNHLFVSTPTPWPSAAKLDELVDRASSQFICAKTVVRFVGELGHSPIRRLDVVLHPLSESPKSRSPLDQLDALYYYTLSCVADWDLTSVVLGTLSVFKGDHMQREVLSVIEVIHGLNPGSAYLALRHLHPLVSVPFDITSERDRCTNEEYRVMLNGQSQYPRFYHKSFIDFLHNSRRAGKIFIDEEMYWIRKV</sequence>
<dbReference type="Gene3D" id="3.40.50.300">
    <property type="entry name" value="P-loop containing nucleotide triphosphate hydrolases"/>
    <property type="match status" value="1"/>
</dbReference>
<accession>A0A9P6EBX8</accession>
<gene>
    <name evidence="3" type="ORF">CPB83DRAFT_895958</name>
</gene>
<dbReference type="AlphaFoldDB" id="A0A9P6EBX8"/>
<keyword evidence="4" id="KW-1185">Reference proteome</keyword>
<dbReference type="PANTHER" id="PTHR10039:SF14">
    <property type="entry name" value="NACHT DOMAIN-CONTAINING PROTEIN"/>
    <property type="match status" value="1"/>
</dbReference>
<evidence type="ECO:0000259" key="2">
    <source>
        <dbReference type="Pfam" id="PF24883"/>
    </source>
</evidence>
<evidence type="ECO:0000256" key="1">
    <source>
        <dbReference type="ARBA" id="ARBA00022737"/>
    </source>
</evidence>
<dbReference type="InterPro" id="IPR056884">
    <property type="entry name" value="NPHP3-like_N"/>
</dbReference>
<evidence type="ECO:0000313" key="3">
    <source>
        <dbReference type="EMBL" id="KAF9526616.1"/>
    </source>
</evidence>
<evidence type="ECO:0000313" key="4">
    <source>
        <dbReference type="Proteomes" id="UP000807306"/>
    </source>
</evidence>
<proteinExistence type="predicted"/>
<organism evidence="3 4">
    <name type="scientific">Crepidotus variabilis</name>
    <dbReference type="NCBI Taxonomy" id="179855"/>
    <lineage>
        <taxon>Eukaryota</taxon>
        <taxon>Fungi</taxon>
        <taxon>Dikarya</taxon>
        <taxon>Basidiomycota</taxon>
        <taxon>Agaricomycotina</taxon>
        <taxon>Agaricomycetes</taxon>
        <taxon>Agaricomycetidae</taxon>
        <taxon>Agaricales</taxon>
        <taxon>Agaricineae</taxon>
        <taxon>Crepidotaceae</taxon>
        <taxon>Crepidotus</taxon>
    </lineage>
</organism>
<feature type="domain" description="Nephrocystin 3-like N-terminal" evidence="2">
    <location>
        <begin position="66"/>
        <end position="226"/>
    </location>
</feature>
<reference evidence="3" key="1">
    <citation type="submission" date="2020-11" db="EMBL/GenBank/DDBJ databases">
        <authorList>
            <consortium name="DOE Joint Genome Institute"/>
            <person name="Ahrendt S."/>
            <person name="Riley R."/>
            <person name="Andreopoulos W."/>
            <person name="Labutti K."/>
            <person name="Pangilinan J."/>
            <person name="Ruiz-Duenas F.J."/>
            <person name="Barrasa J.M."/>
            <person name="Sanchez-Garcia M."/>
            <person name="Camarero S."/>
            <person name="Miyauchi S."/>
            <person name="Serrano A."/>
            <person name="Linde D."/>
            <person name="Babiker R."/>
            <person name="Drula E."/>
            <person name="Ayuso-Fernandez I."/>
            <person name="Pacheco R."/>
            <person name="Padilla G."/>
            <person name="Ferreira P."/>
            <person name="Barriuso J."/>
            <person name="Kellner H."/>
            <person name="Castanera R."/>
            <person name="Alfaro M."/>
            <person name="Ramirez L."/>
            <person name="Pisabarro A.G."/>
            <person name="Kuo A."/>
            <person name="Tritt A."/>
            <person name="Lipzen A."/>
            <person name="He G."/>
            <person name="Yan M."/>
            <person name="Ng V."/>
            <person name="Cullen D."/>
            <person name="Martin F."/>
            <person name="Rosso M.-N."/>
            <person name="Henrissat B."/>
            <person name="Hibbett D."/>
            <person name="Martinez A.T."/>
            <person name="Grigoriev I.V."/>
        </authorList>
    </citation>
    <scope>NUCLEOTIDE SEQUENCE</scope>
    <source>
        <strain evidence="3">CBS 506.95</strain>
    </source>
</reference>
<dbReference type="InterPro" id="IPR027417">
    <property type="entry name" value="P-loop_NTPase"/>
</dbReference>